<organism evidence="2">
    <name type="scientific">Latrodectus hesperus</name>
    <name type="common">Western black widow spider</name>
    <dbReference type="NCBI Taxonomy" id="256737"/>
    <lineage>
        <taxon>Eukaryota</taxon>
        <taxon>Metazoa</taxon>
        <taxon>Ecdysozoa</taxon>
        <taxon>Arthropoda</taxon>
        <taxon>Chelicerata</taxon>
        <taxon>Arachnida</taxon>
        <taxon>Araneae</taxon>
        <taxon>Araneomorphae</taxon>
        <taxon>Entelegynae</taxon>
        <taxon>Araneoidea</taxon>
        <taxon>Theridiidae</taxon>
        <taxon>Latrodectus</taxon>
    </lineage>
</organism>
<keyword evidence="1" id="KW-0732">Signal</keyword>
<protein>
    <recommendedName>
        <fullName evidence="3">IGFBP N-terminal domain-containing protein</fullName>
    </recommendedName>
</protein>
<feature type="non-terminal residue" evidence="2">
    <location>
        <position position="107"/>
    </location>
</feature>
<accession>E7D1H3</accession>
<evidence type="ECO:0008006" key="3">
    <source>
        <dbReference type="Google" id="ProtNLM"/>
    </source>
</evidence>
<evidence type="ECO:0000313" key="2">
    <source>
        <dbReference type="EMBL" id="ADV40217.1"/>
    </source>
</evidence>
<dbReference type="AlphaFoldDB" id="E7D1H3"/>
<feature type="signal peptide" evidence="1">
    <location>
        <begin position="1"/>
        <end position="17"/>
    </location>
</feature>
<name>E7D1H3_LATHE</name>
<reference evidence="2" key="1">
    <citation type="submission" date="2010-07" db="EMBL/GenBank/DDBJ databases">
        <title>Identification of Proteins Involved in Black Widow Spider Wrapping Silk Fibers.</title>
        <authorList>
            <person name="Nguyen A."/>
            <person name="Verduzco A."/>
            <person name="Vierra C."/>
        </authorList>
    </citation>
    <scope>NUCLEOTIDE SEQUENCE</scope>
</reference>
<feature type="chain" id="PRO_5003218294" description="IGFBP N-terminal domain-containing protein" evidence="1">
    <location>
        <begin position="18"/>
        <end position="107"/>
    </location>
</feature>
<proteinExistence type="evidence at transcript level"/>
<evidence type="ECO:0000256" key="1">
    <source>
        <dbReference type="SAM" id="SignalP"/>
    </source>
</evidence>
<dbReference type="EMBL" id="HQ005922">
    <property type="protein sequence ID" value="ADV40217.1"/>
    <property type="molecule type" value="mRNA"/>
</dbReference>
<sequence>MYKYILLLLTFVFYANAQQCGDCSGIFCAQVACNEGTRSVYIQCACCPSCVPAIGENQGPCNVAVEPQPGGPVGPNGSSRVVGPFPICDYGLRCNAFTLRCEKAPSK</sequence>